<dbReference type="AlphaFoldDB" id="A0A165TX85"/>
<keyword evidence="3" id="KW-1185">Reference proteome</keyword>
<sequence length="322" mass="35558">MMEYFDFNMQLPDEWSDTDSETTLTTKTPVGTPMEKPEAVDPSENATVSVSYAFHPYTSFDKLAPDLVLASLDHVFFYVHYHKVLAASDNGFATLLSSCKFTLAEYPPIAAIPEPAEVLNIIVHTIYGMPALEYHPSFETVSATLDALPRYGMSPKRIVVAGQPLYDLVVACAPLHPIDTYALAAAHDLPDAAAAVSAHLLSFPLSALSDELVNRMGPIYLKKLFFLHNGRIEALKHALIQPPVTHVETPDCTLIQQRRLTRAWALAAAHIMWEAGPNLSTHLLQASLLPLQKELTCPKCKLTLRDRVACLVVDWASVKRTI</sequence>
<evidence type="ECO:0008006" key="4">
    <source>
        <dbReference type="Google" id="ProtNLM"/>
    </source>
</evidence>
<protein>
    <recommendedName>
        <fullName evidence="4">BTB domain-containing protein</fullName>
    </recommendedName>
</protein>
<gene>
    <name evidence="2" type="ORF">DAEQUDRAFT_761539</name>
</gene>
<dbReference type="EMBL" id="KV429034">
    <property type="protein sequence ID" value="KZT74088.1"/>
    <property type="molecule type" value="Genomic_DNA"/>
</dbReference>
<dbReference type="OrthoDB" id="3265815at2759"/>
<proteinExistence type="predicted"/>
<feature type="region of interest" description="Disordered" evidence="1">
    <location>
        <begin position="15"/>
        <end position="42"/>
    </location>
</feature>
<name>A0A165TX85_9APHY</name>
<dbReference type="STRING" id="1314783.A0A165TX85"/>
<evidence type="ECO:0000256" key="1">
    <source>
        <dbReference type="SAM" id="MobiDB-lite"/>
    </source>
</evidence>
<evidence type="ECO:0000313" key="3">
    <source>
        <dbReference type="Proteomes" id="UP000076727"/>
    </source>
</evidence>
<evidence type="ECO:0000313" key="2">
    <source>
        <dbReference type="EMBL" id="KZT74088.1"/>
    </source>
</evidence>
<accession>A0A165TX85</accession>
<reference evidence="2 3" key="1">
    <citation type="journal article" date="2016" name="Mol. Biol. Evol.">
        <title>Comparative Genomics of Early-Diverging Mushroom-Forming Fungi Provides Insights into the Origins of Lignocellulose Decay Capabilities.</title>
        <authorList>
            <person name="Nagy L.G."/>
            <person name="Riley R."/>
            <person name="Tritt A."/>
            <person name="Adam C."/>
            <person name="Daum C."/>
            <person name="Floudas D."/>
            <person name="Sun H."/>
            <person name="Yadav J.S."/>
            <person name="Pangilinan J."/>
            <person name="Larsson K.H."/>
            <person name="Matsuura K."/>
            <person name="Barry K."/>
            <person name="Labutti K."/>
            <person name="Kuo R."/>
            <person name="Ohm R.A."/>
            <person name="Bhattacharya S.S."/>
            <person name="Shirouzu T."/>
            <person name="Yoshinaga Y."/>
            <person name="Martin F.M."/>
            <person name="Grigoriev I.V."/>
            <person name="Hibbett D.S."/>
        </authorList>
    </citation>
    <scope>NUCLEOTIDE SEQUENCE [LARGE SCALE GENOMIC DNA]</scope>
    <source>
        <strain evidence="2 3">L-15889</strain>
    </source>
</reference>
<dbReference type="Proteomes" id="UP000076727">
    <property type="component" value="Unassembled WGS sequence"/>
</dbReference>
<organism evidence="2 3">
    <name type="scientific">Daedalea quercina L-15889</name>
    <dbReference type="NCBI Taxonomy" id="1314783"/>
    <lineage>
        <taxon>Eukaryota</taxon>
        <taxon>Fungi</taxon>
        <taxon>Dikarya</taxon>
        <taxon>Basidiomycota</taxon>
        <taxon>Agaricomycotina</taxon>
        <taxon>Agaricomycetes</taxon>
        <taxon>Polyporales</taxon>
        <taxon>Fomitopsis</taxon>
    </lineage>
</organism>
<feature type="compositionally biased region" description="Low complexity" evidence="1">
    <location>
        <begin position="21"/>
        <end position="32"/>
    </location>
</feature>